<protein>
    <submittedName>
        <fullName evidence="3">Twin-arginine translocation pathway signal</fullName>
    </submittedName>
</protein>
<evidence type="ECO:0000256" key="1">
    <source>
        <dbReference type="ARBA" id="ARBA00006987"/>
    </source>
</evidence>
<dbReference type="SUPFAM" id="SSF53850">
    <property type="entry name" value="Periplasmic binding protein-like II"/>
    <property type="match status" value="1"/>
</dbReference>
<dbReference type="HOGENOM" id="CLU_045683_0_3_4"/>
<dbReference type="InterPro" id="IPR005064">
    <property type="entry name" value="BUG"/>
</dbReference>
<dbReference type="KEGG" id="ctes:O987_24710"/>
<evidence type="ECO:0000313" key="4">
    <source>
        <dbReference type="Proteomes" id="UP000028782"/>
    </source>
</evidence>
<accession>A0A076PWA8</accession>
<dbReference type="PIRSF" id="PIRSF017082">
    <property type="entry name" value="YflP"/>
    <property type="match status" value="1"/>
</dbReference>
<dbReference type="InterPro" id="IPR042100">
    <property type="entry name" value="Bug_dom1"/>
</dbReference>
<dbReference type="PROSITE" id="PS51318">
    <property type="entry name" value="TAT"/>
    <property type="match status" value="1"/>
</dbReference>
<dbReference type="PANTHER" id="PTHR42928">
    <property type="entry name" value="TRICARBOXYLATE-BINDING PROTEIN"/>
    <property type="match status" value="1"/>
</dbReference>
<gene>
    <name evidence="3" type="ORF">O987_24710</name>
</gene>
<name>A0A076PWA8_COMTE</name>
<evidence type="ECO:0000256" key="2">
    <source>
        <dbReference type="SAM" id="SignalP"/>
    </source>
</evidence>
<dbReference type="AlphaFoldDB" id="A0A076PWA8"/>
<feature type="chain" id="PRO_5001716115" evidence="2">
    <location>
        <begin position="31"/>
        <end position="335"/>
    </location>
</feature>
<reference evidence="3 4" key="1">
    <citation type="journal article" date="2014" name="Genome Announc.">
        <title>Complete Genome Sequence of Polychlorinated Biphenyl Degrader Comamonas testosteroni TK102 (NBRC 109938).</title>
        <authorList>
            <person name="Fukuda K."/>
            <person name="Hosoyama A."/>
            <person name="Tsuchikane K."/>
            <person name="Ohji S."/>
            <person name="Yamazoe A."/>
            <person name="Fujita N."/>
            <person name="Shintani M."/>
            <person name="Kimbara K."/>
        </authorList>
    </citation>
    <scope>NUCLEOTIDE SEQUENCE [LARGE SCALE GENOMIC DNA]</scope>
    <source>
        <strain evidence="3">TK102</strain>
    </source>
</reference>
<dbReference type="CDD" id="cd13579">
    <property type="entry name" value="PBP2_Bug_NagM"/>
    <property type="match status" value="1"/>
</dbReference>
<dbReference type="InterPro" id="IPR019546">
    <property type="entry name" value="TAT_signal_bac_arc"/>
</dbReference>
<comment type="similarity">
    <text evidence="1">Belongs to the UPF0065 (bug) family.</text>
</comment>
<keyword evidence="2" id="KW-0732">Signal</keyword>
<dbReference type="InterPro" id="IPR006311">
    <property type="entry name" value="TAT_signal"/>
</dbReference>
<dbReference type="RefSeq" id="WP_043375172.1">
    <property type="nucleotide sequence ID" value="NZ_CP006704.1"/>
</dbReference>
<proteinExistence type="inferred from homology"/>
<dbReference type="Pfam" id="PF03401">
    <property type="entry name" value="TctC"/>
    <property type="match status" value="1"/>
</dbReference>
<dbReference type="Proteomes" id="UP000028782">
    <property type="component" value="Chromosome"/>
</dbReference>
<dbReference type="Gene3D" id="3.40.190.10">
    <property type="entry name" value="Periplasmic binding protein-like II"/>
    <property type="match status" value="1"/>
</dbReference>
<dbReference type="PANTHER" id="PTHR42928:SF5">
    <property type="entry name" value="BLR1237 PROTEIN"/>
    <property type="match status" value="1"/>
</dbReference>
<dbReference type="EMBL" id="CP006704">
    <property type="protein sequence ID" value="AIJ49016.1"/>
    <property type="molecule type" value="Genomic_DNA"/>
</dbReference>
<feature type="signal peptide" evidence="2">
    <location>
        <begin position="1"/>
        <end position="30"/>
    </location>
</feature>
<evidence type="ECO:0000313" key="3">
    <source>
        <dbReference type="EMBL" id="AIJ49016.1"/>
    </source>
</evidence>
<dbReference type="NCBIfam" id="TIGR01409">
    <property type="entry name" value="TAT_signal_seq"/>
    <property type="match status" value="1"/>
</dbReference>
<dbReference type="Gene3D" id="3.40.190.150">
    <property type="entry name" value="Bordetella uptake gene, domain 1"/>
    <property type="match status" value="1"/>
</dbReference>
<sequence length="335" mass="35099">MQDRRNFVKGLGAGAALAAFGGLTSRSAYAQGSGPLEQVRILYGFPAGSAGDSVARRVAEKIGGTSYSKNMGLVENKPGAGGRIALENLRNSVGDGSVIVLSQVSAFSIYPHIYSKLTYQAKDFEPISIGAIMHHGLAVGPAVPAEVKTLKDFLAWCKNNPDKASFGSPGAGTQPHLIGSLLSLRSGIKLSHVPYRGTAPAVSDLAGGQIAAVMGPSGDFLSYYKAGKLRVLATSGPQRNPYLPNVPTFAEQGFADLTAEEWFGFYANAKTPADVRARAHAAITAALKSEALKESVGVVGLIATSSTPEEMARSQQAEFERWGPLVKQIGFTADT</sequence>
<organism evidence="3 4">
    <name type="scientific">Comamonas testosteroni TK102</name>
    <dbReference type="NCBI Taxonomy" id="1392005"/>
    <lineage>
        <taxon>Bacteria</taxon>
        <taxon>Pseudomonadati</taxon>
        <taxon>Pseudomonadota</taxon>
        <taxon>Betaproteobacteria</taxon>
        <taxon>Burkholderiales</taxon>
        <taxon>Comamonadaceae</taxon>
        <taxon>Comamonas</taxon>
    </lineage>
</organism>